<evidence type="ECO:0000313" key="2">
    <source>
        <dbReference type="EMBL" id="GBM19677.1"/>
    </source>
</evidence>
<feature type="chain" id="PRO_5021272951" evidence="1">
    <location>
        <begin position="25"/>
        <end position="134"/>
    </location>
</feature>
<keyword evidence="3" id="KW-1185">Reference proteome</keyword>
<dbReference type="EMBL" id="BGPR01000428">
    <property type="protein sequence ID" value="GBM19677.1"/>
    <property type="molecule type" value="Genomic_DNA"/>
</dbReference>
<sequence>MARRFPIQGFVTFILMINFKKLLRLTVTVEWKHGLGISDGQEVVDRRFRLTKESCSGFESQGMSGVSKECTYFCSGKAADFPRACLEELISGFESLARKKRGKDASREFAFAVSLPVEKLSDNISDIAHRKCKF</sequence>
<evidence type="ECO:0000256" key="1">
    <source>
        <dbReference type="SAM" id="SignalP"/>
    </source>
</evidence>
<gene>
    <name evidence="2" type="ORF">AVEN_199847_1</name>
</gene>
<accession>A0A4Y2DTR1</accession>
<dbReference type="AlphaFoldDB" id="A0A4Y2DTR1"/>
<organism evidence="2 3">
    <name type="scientific">Araneus ventricosus</name>
    <name type="common">Orbweaver spider</name>
    <name type="synonym">Epeira ventricosa</name>
    <dbReference type="NCBI Taxonomy" id="182803"/>
    <lineage>
        <taxon>Eukaryota</taxon>
        <taxon>Metazoa</taxon>
        <taxon>Ecdysozoa</taxon>
        <taxon>Arthropoda</taxon>
        <taxon>Chelicerata</taxon>
        <taxon>Arachnida</taxon>
        <taxon>Araneae</taxon>
        <taxon>Araneomorphae</taxon>
        <taxon>Entelegynae</taxon>
        <taxon>Araneoidea</taxon>
        <taxon>Araneidae</taxon>
        <taxon>Araneus</taxon>
    </lineage>
</organism>
<name>A0A4Y2DTR1_ARAVE</name>
<proteinExistence type="predicted"/>
<protein>
    <submittedName>
        <fullName evidence="2">Uncharacterized protein</fullName>
    </submittedName>
</protein>
<keyword evidence="1" id="KW-0732">Signal</keyword>
<reference evidence="2 3" key="1">
    <citation type="journal article" date="2019" name="Sci. Rep.">
        <title>Orb-weaving spider Araneus ventricosus genome elucidates the spidroin gene catalogue.</title>
        <authorList>
            <person name="Kono N."/>
            <person name="Nakamura H."/>
            <person name="Ohtoshi R."/>
            <person name="Moran D.A.P."/>
            <person name="Shinohara A."/>
            <person name="Yoshida Y."/>
            <person name="Fujiwara M."/>
            <person name="Mori M."/>
            <person name="Tomita M."/>
            <person name="Arakawa K."/>
        </authorList>
    </citation>
    <scope>NUCLEOTIDE SEQUENCE [LARGE SCALE GENOMIC DNA]</scope>
</reference>
<evidence type="ECO:0000313" key="3">
    <source>
        <dbReference type="Proteomes" id="UP000499080"/>
    </source>
</evidence>
<comment type="caution">
    <text evidence="2">The sequence shown here is derived from an EMBL/GenBank/DDBJ whole genome shotgun (WGS) entry which is preliminary data.</text>
</comment>
<feature type="signal peptide" evidence="1">
    <location>
        <begin position="1"/>
        <end position="24"/>
    </location>
</feature>
<dbReference type="Proteomes" id="UP000499080">
    <property type="component" value="Unassembled WGS sequence"/>
</dbReference>